<dbReference type="InterPro" id="IPR017441">
    <property type="entry name" value="Protein_kinase_ATP_BS"/>
</dbReference>
<dbReference type="InterPro" id="IPR008984">
    <property type="entry name" value="SMAD_FHA_dom_sf"/>
</dbReference>
<dbReference type="InterPro" id="IPR045269">
    <property type="entry name" value="Atg1-like"/>
</dbReference>
<dbReference type="SMART" id="SM00220">
    <property type="entry name" value="S_TKc"/>
    <property type="match status" value="1"/>
</dbReference>
<evidence type="ECO:0000256" key="1">
    <source>
        <dbReference type="ARBA" id="ARBA00022679"/>
    </source>
</evidence>
<organism evidence="8 9">
    <name type="scientific">Marinilabilia salmonicolor</name>
    <dbReference type="NCBI Taxonomy" id="989"/>
    <lineage>
        <taxon>Bacteria</taxon>
        <taxon>Pseudomonadati</taxon>
        <taxon>Bacteroidota</taxon>
        <taxon>Bacteroidia</taxon>
        <taxon>Marinilabiliales</taxon>
        <taxon>Marinilabiliaceae</taxon>
        <taxon>Marinilabilia</taxon>
    </lineage>
</organism>
<gene>
    <name evidence="8" type="ORF">DFO77_10780</name>
</gene>
<dbReference type="SUPFAM" id="SSF56112">
    <property type="entry name" value="Protein kinase-like (PK-like)"/>
    <property type="match status" value="1"/>
</dbReference>
<dbReference type="Gene3D" id="2.60.200.20">
    <property type="match status" value="1"/>
</dbReference>
<keyword evidence="4 5" id="KW-0067">ATP-binding</keyword>
<keyword evidence="3 8" id="KW-0418">Kinase</keyword>
<evidence type="ECO:0000313" key="9">
    <source>
        <dbReference type="Proteomes" id="UP000252733"/>
    </source>
</evidence>
<dbReference type="Proteomes" id="UP000252733">
    <property type="component" value="Unassembled WGS sequence"/>
</dbReference>
<keyword evidence="2 5" id="KW-0547">Nucleotide-binding</keyword>
<dbReference type="SUPFAM" id="SSF48452">
    <property type="entry name" value="TPR-like"/>
    <property type="match status" value="1"/>
</dbReference>
<dbReference type="PROSITE" id="PS50011">
    <property type="entry name" value="PROTEIN_KINASE_DOM"/>
    <property type="match status" value="1"/>
</dbReference>
<dbReference type="Gene3D" id="1.10.510.10">
    <property type="entry name" value="Transferase(Phosphotransferase) domain 1"/>
    <property type="match status" value="1"/>
</dbReference>
<evidence type="ECO:0000259" key="6">
    <source>
        <dbReference type="PROSITE" id="PS50006"/>
    </source>
</evidence>
<feature type="domain" description="Protein kinase" evidence="7">
    <location>
        <begin position="5"/>
        <end position="373"/>
    </location>
</feature>
<accession>A0A368V6S3</accession>
<dbReference type="CDD" id="cd00060">
    <property type="entry name" value="FHA"/>
    <property type="match status" value="1"/>
</dbReference>
<proteinExistence type="predicted"/>
<feature type="domain" description="FHA" evidence="6">
    <location>
        <begin position="486"/>
        <end position="535"/>
    </location>
</feature>
<name>A0A368V6S3_9BACT</name>
<evidence type="ECO:0000256" key="2">
    <source>
        <dbReference type="ARBA" id="ARBA00022741"/>
    </source>
</evidence>
<keyword evidence="9" id="KW-1185">Reference proteome</keyword>
<dbReference type="InterPro" id="IPR011990">
    <property type="entry name" value="TPR-like_helical_dom_sf"/>
</dbReference>
<dbReference type="Gene3D" id="1.25.40.10">
    <property type="entry name" value="Tetratricopeptide repeat domain"/>
    <property type="match status" value="1"/>
</dbReference>
<dbReference type="GO" id="GO:0000407">
    <property type="term" value="C:phagophore assembly site"/>
    <property type="evidence" value="ECO:0007669"/>
    <property type="project" value="TreeGrafter"/>
</dbReference>
<evidence type="ECO:0000256" key="5">
    <source>
        <dbReference type="PROSITE-ProRule" id="PRU10141"/>
    </source>
</evidence>
<dbReference type="Pfam" id="PF00498">
    <property type="entry name" value="FHA"/>
    <property type="match status" value="1"/>
</dbReference>
<dbReference type="GO" id="GO:0005524">
    <property type="term" value="F:ATP binding"/>
    <property type="evidence" value="ECO:0007669"/>
    <property type="project" value="UniProtKB-UniRule"/>
</dbReference>
<dbReference type="InterPro" id="IPR008271">
    <property type="entry name" value="Ser/Thr_kinase_AS"/>
</dbReference>
<dbReference type="SMART" id="SM00240">
    <property type="entry name" value="FHA"/>
    <property type="match status" value="1"/>
</dbReference>
<dbReference type="GO" id="GO:0016020">
    <property type="term" value="C:membrane"/>
    <property type="evidence" value="ECO:0007669"/>
    <property type="project" value="TreeGrafter"/>
</dbReference>
<dbReference type="GO" id="GO:0005829">
    <property type="term" value="C:cytosol"/>
    <property type="evidence" value="ECO:0007669"/>
    <property type="project" value="TreeGrafter"/>
</dbReference>
<evidence type="ECO:0000259" key="7">
    <source>
        <dbReference type="PROSITE" id="PS50011"/>
    </source>
</evidence>
<dbReference type="RefSeq" id="WP_114436788.1">
    <property type="nucleotide sequence ID" value="NZ_QPIZ01000007.1"/>
</dbReference>
<dbReference type="Pfam" id="PF00069">
    <property type="entry name" value="Pkinase"/>
    <property type="match status" value="1"/>
</dbReference>
<dbReference type="CDD" id="cd14014">
    <property type="entry name" value="STKc_PknB_like"/>
    <property type="match status" value="1"/>
</dbReference>
<dbReference type="PROSITE" id="PS50006">
    <property type="entry name" value="FHA_DOMAIN"/>
    <property type="match status" value="1"/>
</dbReference>
<dbReference type="PROSITE" id="PS00108">
    <property type="entry name" value="PROTEIN_KINASE_ST"/>
    <property type="match status" value="1"/>
</dbReference>
<evidence type="ECO:0000313" key="8">
    <source>
        <dbReference type="EMBL" id="RCW36789.1"/>
    </source>
</evidence>
<dbReference type="PANTHER" id="PTHR24348">
    <property type="entry name" value="SERINE/THREONINE-PROTEIN KINASE UNC-51-RELATED"/>
    <property type="match status" value="1"/>
</dbReference>
<feature type="binding site" evidence="5">
    <location>
        <position position="34"/>
    </location>
    <ligand>
        <name>ATP</name>
        <dbReference type="ChEBI" id="CHEBI:30616"/>
    </ligand>
</feature>
<reference evidence="8 9" key="1">
    <citation type="submission" date="2018-07" db="EMBL/GenBank/DDBJ databases">
        <title>Freshwater and sediment microbial communities from various areas in North America, analyzing microbe dynamics in response to fracking.</title>
        <authorList>
            <person name="Lamendella R."/>
        </authorList>
    </citation>
    <scope>NUCLEOTIDE SEQUENCE [LARGE SCALE GENOMIC DNA]</scope>
    <source>
        <strain evidence="8 9">160A</strain>
    </source>
</reference>
<evidence type="ECO:0000256" key="4">
    <source>
        <dbReference type="ARBA" id="ARBA00022840"/>
    </source>
</evidence>
<dbReference type="EMBL" id="QPIZ01000007">
    <property type="protein sequence ID" value="RCW36789.1"/>
    <property type="molecule type" value="Genomic_DNA"/>
</dbReference>
<dbReference type="PANTHER" id="PTHR24348:SF22">
    <property type="entry name" value="NON-SPECIFIC SERINE_THREONINE PROTEIN KINASE"/>
    <property type="match status" value="1"/>
</dbReference>
<keyword evidence="8" id="KW-0723">Serine/threonine-protein kinase</keyword>
<dbReference type="GO" id="GO:0005776">
    <property type="term" value="C:autophagosome"/>
    <property type="evidence" value="ECO:0007669"/>
    <property type="project" value="TreeGrafter"/>
</dbReference>
<sequence>MLQGYTYIKGLGFGGFGKVILAREEISGRLVAIKSLNDKKNLSIDNIKHEIQILSRFYHPHIVIYHNTIETPDGLHFVMEYCEGGSFQKRMKEKNLSQSKVLKIILTIAKALKFVHDQNIIHHDIKPANILFDKEETVKLADFGVANTLGFTKLYLPPIISDYTAFVSDKRHDIYSLGITTIELLNRQHPFTGLSNEQIIKKLKTGDLGISHFPDWLQEIIFTATHINENARFQTIDDFIEAIENNNIAYEIDEKLIEAAKLSKRLKWLQSQKKYYTASRELPFYDKSLLKYPILRHQVGLYYLKTNQVTKAKNTFEELRSDHGILKTSKELAIINIELGYYSRAINFLKEHLLTKPDDPEGYNLLLECYFYLKRYNTGSKLCHQLIKTFPKEACFKTNIYLFDRLNSHAPHETDQKYQYTTNKFILLNRDIFHQSHSIINPNKKDNLLKKLIFCHYDLTKNPKYNDTLEISQNGKVINLPPNSIITIGRKDFNNIIELSGINVSRKHCAIIPLKKETWLYDLDSTGTFIDNQKVQNRVLLTHKHEIDIGQHSLTINVDKNKLF</sequence>
<evidence type="ECO:0000256" key="3">
    <source>
        <dbReference type="ARBA" id="ARBA00022777"/>
    </source>
</evidence>
<dbReference type="GO" id="GO:0004674">
    <property type="term" value="F:protein serine/threonine kinase activity"/>
    <property type="evidence" value="ECO:0007669"/>
    <property type="project" value="UniProtKB-KW"/>
</dbReference>
<protein>
    <submittedName>
        <fullName evidence="8">Serine/threonine protein kinase</fullName>
    </submittedName>
</protein>
<dbReference type="AlphaFoldDB" id="A0A368V6S3"/>
<dbReference type="PROSITE" id="PS00107">
    <property type="entry name" value="PROTEIN_KINASE_ATP"/>
    <property type="match status" value="1"/>
</dbReference>
<keyword evidence="1" id="KW-0808">Transferase</keyword>
<dbReference type="InterPro" id="IPR011009">
    <property type="entry name" value="Kinase-like_dom_sf"/>
</dbReference>
<comment type="caution">
    <text evidence="8">The sequence shown here is derived from an EMBL/GenBank/DDBJ whole genome shotgun (WGS) entry which is preliminary data.</text>
</comment>
<dbReference type="SUPFAM" id="SSF49879">
    <property type="entry name" value="SMAD/FHA domain"/>
    <property type="match status" value="1"/>
</dbReference>
<dbReference type="InterPro" id="IPR000253">
    <property type="entry name" value="FHA_dom"/>
</dbReference>
<dbReference type="InterPro" id="IPR000719">
    <property type="entry name" value="Prot_kinase_dom"/>
</dbReference>